<reference evidence="15" key="2">
    <citation type="submission" date="2021-05" db="EMBL/GenBank/DDBJ databases">
        <title>Protein family content uncovers lineage relationships and bacterial pathway maintenance mechanisms in DPANN archaea.</title>
        <authorList>
            <person name="Castelle C.J."/>
            <person name="Meheust R."/>
            <person name="Jaffe A.L."/>
            <person name="Seitz K."/>
            <person name="Gong X."/>
            <person name="Baker B.J."/>
            <person name="Banfield J.F."/>
        </authorList>
    </citation>
    <scope>NUCLEOTIDE SEQUENCE</scope>
    <source>
        <strain evidence="15">RIFCSPHIGHO2_01_FULL_AR10_44_11</strain>
    </source>
</reference>
<dbReference type="SUPFAM" id="SSF52374">
    <property type="entry name" value="Nucleotidylyl transferase"/>
    <property type="match status" value="1"/>
</dbReference>
<dbReference type="GO" id="GO:0005737">
    <property type="term" value="C:cytoplasm"/>
    <property type="evidence" value="ECO:0007669"/>
    <property type="project" value="UniProtKB-UniRule"/>
</dbReference>
<dbReference type="InterPro" id="IPR009008">
    <property type="entry name" value="Val/Leu/Ile-tRNA-synth_edit"/>
</dbReference>
<dbReference type="EMBL" id="JAGVWD010000034">
    <property type="protein sequence ID" value="MBS3057434.1"/>
    <property type="molecule type" value="Genomic_DNA"/>
</dbReference>
<feature type="coiled-coil region" evidence="12">
    <location>
        <begin position="770"/>
        <end position="797"/>
    </location>
</feature>
<organism evidence="15 16">
    <name type="scientific">Candidatus Iainarchaeum sp</name>
    <dbReference type="NCBI Taxonomy" id="3101447"/>
    <lineage>
        <taxon>Archaea</taxon>
        <taxon>Candidatus Iainarchaeota</taxon>
        <taxon>Candidatus Iainarchaeia</taxon>
        <taxon>Candidatus Iainarchaeales</taxon>
        <taxon>Candidatus Iainarchaeaceae</taxon>
        <taxon>Candidatus Iainarchaeum</taxon>
    </lineage>
</organism>
<evidence type="ECO:0000256" key="4">
    <source>
        <dbReference type="ARBA" id="ARBA00022723"/>
    </source>
</evidence>
<protein>
    <recommendedName>
        <fullName evidence="1 11">Isoleucine--tRNA ligase</fullName>
        <ecNumber evidence="1 11">6.1.1.5</ecNumber>
    </recommendedName>
</protein>
<evidence type="ECO:0000313" key="15">
    <source>
        <dbReference type="EMBL" id="MBS3057434.1"/>
    </source>
</evidence>
<dbReference type="Pfam" id="PF08264">
    <property type="entry name" value="Anticodon_1"/>
    <property type="match status" value="1"/>
</dbReference>
<keyword evidence="12" id="KW-0175">Coiled coil</keyword>
<reference evidence="15" key="1">
    <citation type="submission" date="2021-03" db="EMBL/GenBank/DDBJ databases">
        <authorList>
            <person name="Jaffe A."/>
        </authorList>
    </citation>
    <scope>NUCLEOTIDE SEQUENCE</scope>
    <source>
        <strain evidence="15">RIFCSPHIGHO2_01_FULL_AR10_44_11</strain>
    </source>
</reference>
<name>A0A8T4KU17_9ARCH</name>
<keyword evidence="5" id="KW-0547">Nucleotide-binding</keyword>
<keyword evidence="7" id="KW-0067">ATP-binding</keyword>
<evidence type="ECO:0000256" key="1">
    <source>
        <dbReference type="ARBA" id="ARBA00013165"/>
    </source>
</evidence>
<dbReference type="InterPro" id="IPR023586">
    <property type="entry name" value="Ile-tRNA-ligase_type2"/>
</dbReference>
<dbReference type="Proteomes" id="UP000677687">
    <property type="component" value="Unassembled WGS sequence"/>
</dbReference>
<dbReference type="InterPro" id="IPR013155">
    <property type="entry name" value="M/V/L/I-tRNA-synth_anticd-bd"/>
</dbReference>
<evidence type="ECO:0000256" key="7">
    <source>
        <dbReference type="ARBA" id="ARBA00022840"/>
    </source>
</evidence>
<feature type="domain" description="Methionyl/Valyl/Leucyl/Isoleucyl-tRNA synthetase anticodon-binding" evidence="14">
    <location>
        <begin position="568"/>
        <end position="712"/>
    </location>
</feature>
<evidence type="ECO:0000256" key="8">
    <source>
        <dbReference type="ARBA" id="ARBA00022917"/>
    </source>
</evidence>
<dbReference type="GO" id="GO:0005524">
    <property type="term" value="F:ATP binding"/>
    <property type="evidence" value="ECO:0007669"/>
    <property type="project" value="UniProtKB-KW"/>
</dbReference>
<dbReference type="Gene3D" id="3.90.740.10">
    <property type="entry name" value="Valyl/Leucyl/Isoleucyl-tRNA synthetase, editing domain"/>
    <property type="match status" value="1"/>
</dbReference>
<feature type="non-terminal residue" evidence="15">
    <location>
        <position position="1"/>
    </location>
</feature>
<dbReference type="NCBIfam" id="TIGR00392">
    <property type="entry name" value="ileS"/>
    <property type="match status" value="1"/>
</dbReference>
<sequence length="849" mass="97768">GNFVGKCREYATRHIDVMNGEFENLGVWMDWKNPYLTLSNDYIEAIWWTFKKAEEKGLLYLGKYPVHVCPRCETAVAYNEIEYTKQTDTSIYVKFKVKGNENKYLIVWTTTPWTLPGNTGVMAHPQYEYVEAELSNGETWIVAKELVQKLMASIEAAYTIKREFRGSELKGLHYESPIAKNIKLNLSDAERNNAYRIIMSERYVNLEEGTGLVHTAPGHGKEDYEEGKRAELPMPSPVAINGLLTEESGKYSGKKAREVDSEIISDLESGNALVLKHAYTHDYPICWRCKSPLLMLSLPQWFFRVSGIQKRMLELNSETAWKPEWMQDRMKNWLEQLSDWPVSRARYWGTPLPIWVCNSCGKRTVIGSIEELEKLSGQRINDVHKPGIDEIRIKCACGNEMKRVPEVLDVWFDSGVSSWAALGYPQSSSQFKKFWPADLNIEATEQVRGWWNSQLILSTIAFDKAPYKTIAVHGMVLGMGKKKMSKSLGNIVQPSEVIEKYNRDYLRFYLASTSKGEDLIFDVEEFNELNRFFGIFWNVFNFAEMYLQLKPETAHKGKISAKGLQIEDKWLLSRLNSLIEETTNAYNSYNYPKACSAITNFVMEDLSRTYIRYVKERIGSRTQGAVENTIGTAIISLLKLLAPIAPHITEYLYLHLRSGKMPESLHLLQFPEINKKLIDLKLEKEFALAKEITQAALALREQNKLKLRWPLLELAIKTKSGKELQKVKKMLEVACNVKKVNETKIEPEGNYARVQAGEMTICLNLNADEKLKEEWELRELLRRIQEKRKEMKLLPKQKARLLIDCNDAKFLQKYRGAIEKETNTKLRTEKGAHEMEPLIARKFYIGIAG</sequence>
<evidence type="ECO:0000259" key="13">
    <source>
        <dbReference type="Pfam" id="PF00133"/>
    </source>
</evidence>
<comment type="catalytic activity">
    <reaction evidence="10">
        <text>tRNA(Ile) + L-isoleucine + ATP = L-isoleucyl-tRNA(Ile) + AMP + diphosphate</text>
        <dbReference type="Rhea" id="RHEA:11060"/>
        <dbReference type="Rhea" id="RHEA-COMP:9666"/>
        <dbReference type="Rhea" id="RHEA-COMP:9695"/>
        <dbReference type="ChEBI" id="CHEBI:30616"/>
        <dbReference type="ChEBI" id="CHEBI:33019"/>
        <dbReference type="ChEBI" id="CHEBI:58045"/>
        <dbReference type="ChEBI" id="CHEBI:78442"/>
        <dbReference type="ChEBI" id="CHEBI:78528"/>
        <dbReference type="ChEBI" id="CHEBI:456215"/>
        <dbReference type="EC" id="6.1.1.5"/>
    </reaction>
</comment>
<keyword evidence="9" id="KW-0030">Aminoacyl-tRNA synthetase</keyword>
<evidence type="ECO:0000256" key="12">
    <source>
        <dbReference type="SAM" id="Coils"/>
    </source>
</evidence>
<accession>A0A8T4KU17</accession>
<dbReference type="EC" id="6.1.1.5" evidence="1 11"/>
<keyword evidence="3 15" id="KW-0436">Ligase</keyword>
<dbReference type="InterPro" id="IPR009080">
    <property type="entry name" value="tRNAsynth_Ia_anticodon-bd"/>
</dbReference>
<evidence type="ECO:0000313" key="16">
    <source>
        <dbReference type="Proteomes" id="UP000677687"/>
    </source>
</evidence>
<proteinExistence type="predicted"/>
<dbReference type="GO" id="GO:0004822">
    <property type="term" value="F:isoleucine-tRNA ligase activity"/>
    <property type="evidence" value="ECO:0007669"/>
    <property type="project" value="UniProtKB-UniRule"/>
</dbReference>
<dbReference type="PANTHER" id="PTHR42780:SF1">
    <property type="entry name" value="ISOLEUCINE--TRNA LIGASE, CYTOPLASMIC"/>
    <property type="match status" value="1"/>
</dbReference>
<feature type="domain" description="Aminoacyl-tRNA synthetase class Ia" evidence="13">
    <location>
        <begin position="2"/>
        <end position="520"/>
    </location>
</feature>
<evidence type="ECO:0000256" key="3">
    <source>
        <dbReference type="ARBA" id="ARBA00022598"/>
    </source>
</evidence>
<keyword evidence="4" id="KW-0479">Metal-binding</keyword>
<dbReference type="SUPFAM" id="SSF47323">
    <property type="entry name" value="Anticodon-binding domain of a subclass of class I aminoacyl-tRNA synthetases"/>
    <property type="match status" value="1"/>
</dbReference>
<dbReference type="Pfam" id="PF00133">
    <property type="entry name" value="tRNA-synt_1"/>
    <property type="match status" value="1"/>
</dbReference>
<dbReference type="FunFam" id="3.40.50.620:FF:000286">
    <property type="entry name" value="Isoleucine--tRNA ligase"/>
    <property type="match status" value="1"/>
</dbReference>
<dbReference type="GO" id="GO:0006428">
    <property type="term" value="P:isoleucyl-tRNA aminoacylation"/>
    <property type="evidence" value="ECO:0007669"/>
    <property type="project" value="UniProtKB-UniRule"/>
</dbReference>
<dbReference type="InterPro" id="IPR002301">
    <property type="entry name" value="Ile-tRNA-ligase"/>
</dbReference>
<dbReference type="CDD" id="cd07961">
    <property type="entry name" value="Anticodon_Ia_Ile_ABEc"/>
    <property type="match status" value="1"/>
</dbReference>
<evidence type="ECO:0000256" key="11">
    <source>
        <dbReference type="NCBIfam" id="TIGR00392"/>
    </source>
</evidence>
<evidence type="ECO:0000256" key="5">
    <source>
        <dbReference type="ARBA" id="ARBA00022741"/>
    </source>
</evidence>
<keyword evidence="2" id="KW-0963">Cytoplasm</keyword>
<gene>
    <name evidence="15" type="ORF">J4415_02290</name>
</gene>
<evidence type="ECO:0000256" key="9">
    <source>
        <dbReference type="ARBA" id="ARBA00023146"/>
    </source>
</evidence>
<evidence type="ECO:0000259" key="14">
    <source>
        <dbReference type="Pfam" id="PF08264"/>
    </source>
</evidence>
<keyword evidence="8" id="KW-0648">Protein biosynthesis</keyword>
<dbReference type="PRINTS" id="PR00984">
    <property type="entry name" value="TRNASYNTHILE"/>
</dbReference>
<dbReference type="Gene3D" id="1.10.730.10">
    <property type="entry name" value="Isoleucyl-tRNA Synthetase, Domain 1"/>
    <property type="match status" value="1"/>
</dbReference>
<evidence type="ECO:0000256" key="10">
    <source>
        <dbReference type="ARBA" id="ARBA00048359"/>
    </source>
</evidence>
<evidence type="ECO:0000256" key="2">
    <source>
        <dbReference type="ARBA" id="ARBA00022490"/>
    </source>
</evidence>
<dbReference type="Gene3D" id="3.40.50.620">
    <property type="entry name" value="HUPs"/>
    <property type="match status" value="2"/>
</dbReference>
<dbReference type="GO" id="GO:0000049">
    <property type="term" value="F:tRNA binding"/>
    <property type="evidence" value="ECO:0007669"/>
    <property type="project" value="InterPro"/>
</dbReference>
<dbReference type="SUPFAM" id="SSF50677">
    <property type="entry name" value="ValRS/IleRS/LeuRS editing domain"/>
    <property type="match status" value="1"/>
</dbReference>
<dbReference type="InterPro" id="IPR014729">
    <property type="entry name" value="Rossmann-like_a/b/a_fold"/>
</dbReference>
<dbReference type="AlphaFoldDB" id="A0A8T4KU17"/>
<evidence type="ECO:0000256" key="6">
    <source>
        <dbReference type="ARBA" id="ARBA00022833"/>
    </source>
</evidence>
<dbReference type="InterPro" id="IPR033709">
    <property type="entry name" value="Anticodon_Ile_ABEc"/>
</dbReference>
<dbReference type="GO" id="GO:0046872">
    <property type="term" value="F:metal ion binding"/>
    <property type="evidence" value="ECO:0007669"/>
    <property type="project" value="UniProtKB-KW"/>
</dbReference>
<dbReference type="GO" id="GO:0002161">
    <property type="term" value="F:aminoacyl-tRNA deacylase activity"/>
    <property type="evidence" value="ECO:0007669"/>
    <property type="project" value="InterPro"/>
</dbReference>
<keyword evidence="6" id="KW-0862">Zinc</keyword>
<dbReference type="PANTHER" id="PTHR42780">
    <property type="entry name" value="SOLEUCYL-TRNA SYNTHETASE"/>
    <property type="match status" value="1"/>
</dbReference>
<comment type="caution">
    <text evidence="15">The sequence shown here is derived from an EMBL/GenBank/DDBJ whole genome shotgun (WGS) entry which is preliminary data.</text>
</comment>
<dbReference type="Pfam" id="PF19302">
    <property type="entry name" value="DUF5915"/>
    <property type="match status" value="1"/>
</dbReference>
<dbReference type="InterPro" id="IPR002300">
    <property type="entry name" value="aa-tRNA-synth_Ia"/>
</dbReference>